<organism evidence="2">
    <name type="scientific">marine metagenome</name>
    <dbReference type="NCBI Taxonomy" id="408172"/>
    <lineage>
        <taxon>unclassified sequences</taxon>
        <taxon>metagenomes</taxon>
        <taxon>ecological metagenomes</taxon>
    </lineage>
</organism>
<dbReference type="AlphaFoldDB" id="A0A382JJC9"/>
<dbReference type="EMBL" id="UINC01074529">
    <property type="protein sequence ID" value="SVC11809.1"/>
    <property type="molecule type" value="Genomic_DNA"/>
</dbReference>
<reference evidence="2" key="1">
    <citation type="submission" date="2018-05" db="EMBL/GenBank/DDBJ databases">
        <authorList>
            <person name="Lanie J.A."/>
            <person name="Ng W.-L."/>
            <person name="Kazmierczak K.M."/>
            <person name="Andrzejewski T.M."/>
            <person name="Davidsen T.M."/>
            <person name="Wayne K.J."/>
            <person name="Tettelin H."/>
            <person name="Glass J.I."/>
            <person name="Rusch D."/>
            <person name="Podicherti R."/>
            <person name="Tsui H.-C.T."/>
            <person name="Winkler M.E."/>
        </authorList>
    </citation>
    <scope>NUCLEOTIDE SEQUENCE</scope>
</reference>
<gene>
    <name evidence="2" type="ORF">METZ01_LOCUS264663</name>
</gene>
<name>A0A382JJC9_9ZZZZ</name>
<protein>
    <submittedName>
        <fullName evidence="2">Uncharacterized protein</fullName>
    </submittedName>
</protein>
<keyword evidence="1" id="KW-0472">Membrane</keyword>
<evidence type="ECO:0000256" key="1">
    <source>
        <dbReference type="SAM" id="Phobius"/>
    </source>
</evidence>
<keyword evidence="1" id="KW-0812">Transmembrane</keyword>
<feature type="transmembrane region" description="Helical" evidence="1">
    <location>
        <begin position="6"/>
        <end position="24"/>
    </location>
</feature>
<feature type="non-terminal residue" evidence="2">
    <location>
        <position position="88"/>
    </location>
</feature>
<accession>A0A382JJC9</accession>
<sequence>MYHKVWIPFDFGHVAVIVMNAMAIKGEGRKTKECYRVGDEGLGPLYGFRWKLGCDAGSLGDIAVDDVLLFFDHNTLFVRDLVLNRDEY</sequence>
<proteinExistence type="predicted"/>
<keyword evidence="1" id="KW-1133">Transmembrane helix</keyword>
<evidence type="ECO:0000313" key="2">
    <source>
        <dbReference type="EMBL" id="SVC11809.1"/>
    </source>
</evidence>